<dbReference type="PANTHER" id="PTHR13696">
    <property type="entry name" value="P-LOOP CONTAINING NUCLEOSIDE TRIPHOSPHATE HYDROLASE"/>
    <property type="match status" value="1"/>
</dbReference>
<organism evidence="2 3">
    <name type="scientific">Lactococcus lactis</name>
    <dbReference type="NCBI Taxonomy" id="1358"/>
    <lineage>
        <taxon>Bacteria</taxon>
        <taxon>Bacillati</taxon>
        <taxon>Bacillota</taxon>
        <taxon>Bacilli</taxon>
        <taxon>Lactobacillales</taxon>
        <taxon>Streptococcaceae</taxon>
        <taxon>Lactococcus</taxon>
    </lineage>
</organism>
<dbReference type="Gene3D" id="3.40.50.300">
    <property type="entry name" value="P-loop containing nucleotide triphosphate hydrolases"/>
    <property type="match status" value="1"/>
</dbReference>
<dbReference type="Pfam" id="PF13614">
    <property type="entry name" value="AAA_31"/>
    <property type="match status" value="1"/>
</dbReference>
<name>A0AAW5TGH8_9LACT</name>
<dbReference type="EMBL" id="JAOQNN010000001">
    <property type="protein sequence ID" value="MCW2280180.1"/>
    <property type="molecule type" value="Genomic_DNA"/>
</dbReference>
<dbReference type="CDD" id="cd02042">
    <property type="entry name" value="ParAB_family"/>
    <property type="match status" value="1"/>
</dbReference>
<proteinExistence type="predicted"/>
<dbReference type="SUPFAM" id="SSF52540">
    <property type="entry name" value="P-loop containing nucleoside triphosphate hydrolases"/>
    <property type="match status" value="1"/>
</dbReference>
<dbReference type="InterPro" id="IPR050678">
    <property type="entry name" value="DNA_Partitioning_ATPase"/>
</dbReference>
<accession>A0AAW5TGH8</accession>
<evidence type="ECO:0000313" key="2">
    <source>
        <dbReference type="EMBL" id="MCW2280180.1"/>
    </source>
</evidence>
<dbReference type="InterPro" id="IPR027417">
    <property type="entry name" value="P-loop_NTPase"/>
</dbReference>
<sequence length="286" mass="32588">MSNLQIITANIKKGGVGKTTIIYNLAYYLQKVKHQRVLLADFDESMNLTNRFIHPQKQASSIKLENQVTRFFSSEQAPVPLQVDEGIDLIAGDAKLSAWLKEIQEGKQRNYLLSWYYSNKEALEERYDYILFDTHNDHSMITDNVLAVSDKVLAIADVDSDSMGKLIEEQNYVEALKKIVANPMTGESFVSARVLKIGNKVEAEAAKNPSCSKATKDHRLFVQAVQTLMSEDESFLGYFWQRGPFAKAKTENQSLLHLKTDPRYNKKNNQLFYESSEALFERIAQC</sequence>
<comment type="caution">
    <text evidence="2">The sequence shown here is derived from an EMBL/GenBank/DDBJ whole genome shotgun (WGS) entry which is preliminary data.</text>
</comment>
<dbReference type="Proteomes" id="UP001207687">
    <property type="component" value="Unassembled WGS sequence"/>
</dbReference>
<reference evidence="2" key="1">
    <citation type="submission" date="2023-08" db="EMBL/GenBank/DDBJ databases">
        <title>Genomic analyses of the natural microbiome of Caenorhabditis elegans.</title>
        <authorList>
            <person name="Samuel B."/>
        </authorList>
    </citation>
    <scope>NUCLEOTIDE SEQUENCE</scope>
    <source>
        <strain evidence="2">BIGb0220</strain>
    </source>
</reference>
<feature type="domain" description="AAA" evidence="1">
    <location>
        <begin position="5"/>
        <end position="165"/>
    </location>
</feature>
<evidence type="ECO:0000259" key="1">
    <source>
        <dbReference type="Pfam" id="PF13614"/>
    </source>
</evidence>
<evidence type="ECO:0000313" key="3">
    <source>
        <dbReference type="Proteomes" id="UP001207687"/>
    </source>
</evidence>
<dbReference type="AlphaFoldDB" id="A0AAW5TGH8"/>
<dbReference type="RefSeq" id="WP_264653756.1">
    <property type="nucleotide sequence ID" value="NZ_JAOQNN010000001.1"/>
</dbReference>
<protein>
    <submittedName>
        <fullName evidence="2">Chromosome partitioning protein</fullName>
    </submittedName>
</protein>
<gene>
    <name evidence="2" type="ORF">M2256_000638</name>
</gene>
<dbReference type="PANTHER" id="PTHR13696:SF99">
    <property type="entry name" value="COBYRINIC ACID AC-DIAMIDE SYNTHASE"/>
    <property type="match status" value="1"/>
</dbReference>
<dbReference type="InterPro" id="IPR025669">
    <property type="entry name" value="AAA_dom"/>
</dbReference>